<proteinExistence type="inferred from homology"/>
<comment type="similarity">
    <text evidence="1">Belongs to the Rab GDI family.</text>
</comment>
<dbReference type="PANTHER" id="PTHR11787:SF8">
    <property type="entry name" value="RAB GDP DISSOCIATION INHIBITOR"/>
    <property type="match status" value="1"/>
</dbReference>
<evidence type="ECO:0000313" key="3">
    <source>
        <dbReference type="Proteomes" id="UP001396334"/>
    </source>
</evidence>
<sequence length="116" mass="13013">MKFYTESLAHFQSASPCIYPLYGVGEQLQTFAQHIVVYGGPQMFNNLKCKVNFFGMVDDEFLERLKLVNGTRKVVNYEERGRVLWAMDGCNCNAAAGGSLSDNLVALASLHYKSMF</sequence>
<comment type="caution">
    <text evidence="2">The sequence shown here is derived from an EMBL/GenBank/DDBJ whole genome shotgun (WGS) entry which is preliminary data.</text>
</comment>
<dbReference type="PANTHER" id="PTHR11787">
    <property type="entry name" value="RAB GDP-DISSOCIATION INHIBITOR"/>
    <property type="match status" value="1"/>
</dbReference>
<organism evidence="2 3">
    <name type="scientific">Hibiscus sabdariffa</name>
    <name type="common">roselle</name>
    <dbReference type="NCBI Taxonomy" id="183260"/>
    <lineage>
        <taxon>Eukaryota</taxon>
        <taxon>Viridiplantae</taxon>
        <taxon>Streptophyta</taxon>
        <taxon>Embryophyta</taxon>
        <taxon>Tracheophyta</taxon>
        <taxon>Spermatophyta</taxon>
        <taxon>Magnoliopsida</taxon>
        <taxon>eudicotyledons</taxon>
        <taxon>Gunneridae</taxon>
        <taxon>Pentapetalae</taxon>
        <taxon>rosids</taxon>
        <taxon>malvids</taxon>
        <taxon>Malvales</taxon>
        <taxon>Malvaceae</taxon>
        <taxon>Malvoideae</taxon>
        <taxon>Hibiscus</taxon>
    </lineage>
</organism>
<dbReference type="Gene3D" id="3.50.50.60">
    <property type="entry name" value="FAD/NAD(P)-binding domain"/>
    <property type="match status" value="1"/>
</dbReference>
<dbReference type="EMBL" id="JBBPBN010000009">
    <property type="protein sequence ID" value="KAK9032084.1"/>
    <property type="molecule type" value="Genomic_DNA"/>
</dbReference>
<name>A0ABR2T3V3_9ROSI</name>
<dbReference type="InterPro" id="IPR018203">
    <property type="entry name" value="GDP_dissociation_inhibitor"/>
</dbReference>
<protein>
    <submittedName>
        <fullName evidence="2">Uncharacterized protein</fullName>
    </submittedName>
</protein>
<keyword evidence="3" id="KW-1185">Reference proteome</keyword>
<dbReference type="Pfam" id="PF00996">
    <property type="entry name" value="GDI"/>
    <property type="match status" value="1"/>
</dbReference>
<dbReference type="InterPro" id="IPR036188">
    <property type="entry name" value="FAD/NAD-bd_sf"/>
</dbReference>
<gene>
    <name evidence="2" type="ORF">V6N11_056367</name>
</gene>
<dbReference type="PRINTS" id="PR00891">
    <property type="entry name" value="RABGDIREP"/>
</dbReference>
<evidence type="ECO:0000256" key="1">
    <source>
        <dbReference type="ARBA" id="ARBA00005593"/>
    </source>
</evidence>
<evidence type="ECO:0000313" key="2">
    <source>
        <dbReference type="EMBL" id="KAK9032084.1"/>
    </source>
</evidence>
<accession>A0ABR2T3V3</accession>
<dbReference type="Proteomes" id="UP001396334">
    <property type="component" value="Unassembled WGS sequence"/>
</dbReference>
<reference evidence="2 3" key="1">
    <citation type="journal article" date="2024" name="G3 (Bethesda)">
        <title>Genome assembly of Hibiscus sabdariffa L. provides insights into metabolisms of medicinal natural products.</title>
        <authorList>
            <person name="Kim T."/>
        </authorList>
    </citation>
    <scope>NUCLEOTIDE SEQUENCE [LARGE SCALE GENOMIC DNA]</scope>
    <source>
        <strain evidence="2">TK-2024</strain>
        <tissue evidence="2">Old leaves</tissue>
    </source>
</reference>